<feature type="transmembrane region" description="Helical" evidence="2">
    <location>
        <begin position="302"/>
        <end position="321"/>
    </location>
</feature>
<feature type="transmembrane region" description="Helical" evidence="2">
    <location>
        <begin position="35"/>
        <end position="54"/>
    </location>
</feature>
<feature type="transmembrane region" description="Helical" evidence="2">
    <location>
        <begin position="341"/>
        <end position="360"/>
    </location>
</feature>
<sequence>MGAADRRPGAAGGGQRWSRGVRPGAPGSRTTRLELYYDVVFVFAFLTVTTVTSSRPSVPNLIGCLLVLSLLWWCWTGFAIVGNAVRTDQGVLPLIGFVTLAATFLLALSMPKAFVDRPGGLNGPLVFAGCYFLVRMSQLSVLGWVEWPDPARRRRWLLLASPPVIATALLVTAALVPHRVADDAAERWLRLLLWSSALLVEYGAGVLLRGAYWAVLSAGHWAERHALIVLVALGESVIALGFGPRFVTELPLTWPVMAAAVLGIAVVSALWWAYFDTLALAMEQALHGIREPAARARLARDAYTYLHLPLIAGIIFVALGLKDLLAEGAEPGTPAWGEPLGGFWVLVLHGGVAVYLLGLAGLGWRTWGEVRWVPLATVVLLAALGPLSSRVPELAAVGLLALVCGASTGAQTMVDGPRRRRTRQVALAEQEASEAEQSRWRGEHL</sequence>
<gene>
    <name evidence="3" type="ORF">GA0074696_2381</name>
</gene>
<accession>A0A1C4X6Z1</accession>
<feature type="transmembrane region" description="Helical" evidence="2">
    <location>
        <begin position="60"/>
        <end position="84"/>
    </location>
</feature>
<evidence type="ECO:0000313" key="3">
    <source>
        <dbReference type="EMBL" id="SCF04233.1"/>
    </source>
</evidence>
<feature type="transmembrane region" description="Helical" evidence="2">
    <location>
        <begin position="256"/>
        <end position="281"/>
    </location>
</feature>
<dbReference type="PANTHER" id="PTHR36840">
    <property type="entry name" value="BLL5714 PROTEIN"/>
    <property type="match status" value="1"/>
</dbReference>
<dbReference type="RefSeq" id="WP_088961152.1">
    <property type="nucleotide sequence ID" value="NZ_LT607410.1"/>
</dbReference>
<evidence type="ECO:0000256" key="1">
    <source>
        <dbReference type="SAM" id="MobiDB-lite"/>
    </source>
</evidence>
<dbReference type="Pfam" id="PF06772">
    <property type="entry name" value="LtrA"/>
    <property type="match status" value="1"/>
</dbReference>
<feature type="transmembrane region" description="Helical" evidence="2">
    <location>
        <begin position="394"/>
        <end position="414"/>
    </location>
</feature>
<keyword evidence="2" id="KW-0472">Membrane</keyword>
<feature type="transmembrane region" description="Helical" evidence="2">
    <location>
        <begin position="226"/>
        <end position="244"/>
    </location>
</feature>
<organism evidence="3 4">
    <name type="scientific">Micromonospora purpureochromogenes</name>
    <dbReference type="NCBI Taxonomy" id="47872"/>
    <lineage>
        <taxon>Bacteria</taxon>
        <taxon>Bacillati</taxon>
        <taxon>Actinomycetota</taxon>
        <taxon>Actinomycetes</taxon>
        <taxon>Micromonosporales</taxon>
        <taxon>Micromonosporaceae</taxon>
        <taxon>Micromonospora</taxon>
    </lineage>
</organism>
<dbReference type="EMBL" id="LT607410">
    <property type="protein sequence ID" value="SCF04233.1"/>
    <property type="molecule type" value="Genomic_DNA"/>
</dbReference>
<dbReference type="InterPro" id="IPR010640">
    <property type="entry name" value="Low_temperature_requirement_A"/>
</dbReference>
<keyword evidence="2" id="KW-1133">Transmembrane helix</keyword>
<dbReference type="PANTHER" id="PTHR36840:SF1">
    <property type="entry name" value="BLL5714 PROTEIN"/>
    <property type="match status" value="1"/>
</dbReference>
<name>A0A1C4X6Z1_9ACTN</name>
<evidence type="ECO:0000313" key="4">
    <source>
        <dbReference type="Proteomes" id="UP000198228"/>
    </source>
</evidence>
<feature type="transmembrane region" description="Helical" evidence="2">
    <location>
        <begin position="188"/>
        <end position="214"/>
    </location>
</feature>
<proteinExistence type="predicted"/>
<keyword evidence="2" id="KW-0812">Transmembrane</keyword>
<reference evidence="3 4" key="1">
    <citation type="submission" date="2016-06" db="EMBL/GenBank/DDBJ databases">
        <authorList>
            <person name="Kjaerup R.B."/>
            <person name="Dalgaard T.S."/>
            <person name="Juul-Madsen H.R."/>
        </authorList>
    </citation>
    <scope>NUCLEOTIDE SEQUENCE [LARGE SCALE GENOMIC DNA]</scope>
    <source>
        <strain evidence="3 4">DSM 43821</strain>
    </source>
</reference>
<protein>
    <submittedName>
        <fullName evidence="3">Low temperature requirement protein LtrA</fullName>
    </submittedName>
</protein>
<feature type="transmembrane region" description="Helical" evidence="2">
    <location>
        <begin position="372"/>
        <end position="388"/>
    </location>
</feature>
<evidence type="ECO:0000256" key="2">
    <source>
        <dbReference type="SAM" id="Phobius"/>
    </source>
</evidence>
<feature type="transmembrane region" description="Helical" evidence="2">
    <location>
        <begin position="157"/>
        <end position="176"/>
    </location>
</feature>
<feature type="transmembrane region" description="Helical" evidence="2">
    <location>
        <begin position="91"/>
        <end position="110"/>
    </location>
</feature>
<dbReference type="Proteomes" id="UP000198228">
    <property type="component" value="Chromosome I"/>
</dbReference>
<feature type="region of interest" description="Disordered" evidence="1">
    <location>
        <begin position="1"/>
        <end position="26"/>
    </location>
</feature>
<dbReference type="AlphaFoldDB" id="A0A1C4X6Z1"/>
<feature type="transmembrane region" description="Helical" evidence="2">
    <location>
        <begin position="125"/>
        <end position="145"/>
    </location>
</feature>